<dbReference type="InterPro" id="IPR025110">
    <property type="entry name" value="AMP-bd_C"/>
</dbReference>
<dbReference type="GO" id="GO:0016877">
    <property type="term" value="F:ligase activity, forming carbon-sulfur bonds"/>
    <property type="evidence" value="ECO:0007669"/>
    <property type="project" value="UniProtKB-ARBA"/>
</dbReference>
<protein>
    <recommendedName>
        <fullName evidence="5">3-methylmercaptopropionyl-CoA ligase</fullName>
        <ecNumber evidence="4">6.2.1.44</ecNumber>
    </recommendedName>
</protein>
<evidence type="ECO:0000259" key="7">
    <source>
        <dbReference type="Pfam" id="PF13193"/>
    </source>
</evidence>
<name>A0A3P3DEW1_9RHOB</name>
<evidence type="ECO:0000256" key="4">
    <source>
        <dbReference type="ARBA" id="ARBA00066616"/>
    </source>
</evidence>
<comment type="similarity">
    <text evidence="1">Belongs to the ATP-dependent AMP-binding enzyme family.</text>
</comment>
<dbReference type="Pfam" id="PF13193">
    <property type="entry name" value="AMP-binding_C"/>
    <property type="match status" value="1"/>
</dbReference>
<dbReference type="EMBL" id="RRAZ01000021">
    <property type="protein sequence ID" value="RRH72821.1"/>
    <property type="molecule type" value="Genomic_DNA"/>
</dbReference>
<dbReference type="InterPro" id="IPR050237">
    <property type="entry name" value="ATP-dep_AMP-bd_enzyme"/>
</dbReference>
<feature type="domain" description="AMP-binding enzyme C-terminal" evidence="7">
    <location>
        <begin position="448"/>
        <end position="522"/>
    </location>
</feature>
<dbReference type="InterPro" id="IPR000873">
    <property type="entry name" value="AMP-dep_synth/lig_dom"/>
</dbReference>
<dbReference type="Gene3D" id="3.40.50.12780">
    <property type="entry name" value="N-terminal domain of ligase-like"/>
    <property type="match status" value="1"/>
</dbReference>
<dbReference type="AlphaFoldDB" id="A0A3P3DEW1"/>
<dbReference type="EC" id="6.2.1.44" evidence="4"/>
<sequence>MMGQMMNRPLSIPAVMDYAADVYRDRRVLSATVEGGLHDYTYAEAWVRIARLAHALKALGIGPGDRVATLAWNGYRHFELYYAIAGIGAVCHTINPRLFPEQIAWIMNHADDRAIFFDLTFAPLVKALGEKMPKGIRQVFMSDEAHRPEGLGTETLAYESLLAGQPDSFDWPDLPEDAASALCYTSGTTGDPKGALYSHRSTLMHAFGSVMAVPQSYGEASRILPVVPLFHVNAWGLPYSAPLTGTDLIFPGAKLDGASLFQLMETTGTTGAWGVPTIWQGLIAEMQKQGRKPKSLEMLLIGGSAVAPAMIELLEDFDIRTVHGWGMTEMSPIGTTSRPKAAHDRAERVKNATPQGKRIFGIDLKIVDEEGQALPRDDQATGELLVRGPGVISGYFNAPQHTANAFDTEGWFRTGDVARISPEGDLTIVDRTKDLIKSGGEWISSIDLENAALACPGVAMAAAIAVPHPKWDERPLLVIVKKEGAEVTPEAVREAVAARMAKWQVPEDVAFVAALPMTATGKISKKDLRKELGDYFNAS</sequence>
<dbReference type="PROSITE" id="PS00455">
    <property type="entry name" value="AMP_BINDING"/>
    <property type="match status" value="1"/>
</dbReference>
<keyword evidence="2 8" id="KW-0436">Ligase</keyword>
<dbReference type="OrthoDB" id="9803968at2"/>
<dbReference type="CDD" id="cd12119">
    <property type="entry name" value="ttLC_FACS_AlkK_like"/>
    <property type="match status" value="1"/>
</dbReference>
<evidence type="ECO:0000313" key="8">
    <source>
        <dbReference type="EMBL" id="RRH72821.1"/>
    </source>
</evidence>
<dbReference type="Gene3D" id="3.30.300.30">
    <property type="match status" value="1"/>
</dbReference>
<evidence type="ECO:0000256" key="1">
    <source>
        <dbReference type="ARBA" id="ARBA00006432"/>
    </source>
</evidence>
<comment type="catalytic activity">
    <reaction evidence="3">
        <text>3-(methylsulfanyl)propanoate + ATP + CoA = 3-(methylsulfanyl)propanoyl-CoA + AMP + diphosphate</text>
        <dbReference type="Rhea" id="RHEA:43052"/>
        <dbReference type="ChEBI" id="CHEBI:30616"/>
        <dbReference type="ChEBI" id="CHEBI:33019"/>
        <dbReference type="ChEBI" id="CHEBI:49016"/>
        <dbReference type="ChEBI" id="CHEBI:57287"/>
        <dbReference type="ChEBI" id="CHEBI:82815"/>
        <dbReference type="ChEBI" id="CHEBI:456215"/>
        <dbReference type="EC" id="6.2.1.44"/>
    </reaction>
    <physiologicalReaction direction="left-to-right" evidence="3">
        <dbReference type="Rhea" id="RHEA:43053"/>
    </physiologicalReaction>
</comment>
<dbReference type="NCBIfam" id="NF004837">
    <property type="entry name" value="PRK06187.1"/>
    <property type="match status" value="1"/>
</dbReference>
<comment type="caution">
    <text evidence="8">The sequence shown here is derived from an EMBL/GenBank/DDBJ whole genome shotgun (WGS) entry which is preliminary data.</text>
</comment>
<dbReference type="FunFam" id="3.30.300.30:FF:000008">
    <property type="entry name" value="2,3-dihydroxybenzoate-AMP ligase"/>
    <property type="match status" value="1"/>
</dbReference>
<evidence type="ECO:0000256" key="3">
    <source>
        <dbReference type="ARBA" id="ARBA00051915"/>
    </source>
</evidence>
<evidence type="ECO:0000259" key="6">
    <source>
        <dbReference type="Pfam" id="PF00501"/>
    </source>
</evidence>
<keyword evidence="9" id="KW-1185">Reference proteome</keyword>
<feature type="domain" description="AMP-dependent synthetase/ligase" evidence="6">
    <location>
        <begin position="19"/>
        <end position="396"/>
    </location>
</feature>
<dbReference type="InterPro" id="IPR020845">
    <property type="entry name" value="AMP-binding_CS"/>
</dbReference>
<proteinExistence type="inferred from homology"/>
<dbReference type="PANTHER" id="PTHR43767">
    <property type="entry name" value="LONG-CHAIN-FATTY-ACID--COA LIGASE"/>
    <property type="match status" value="1"/>
</dbReference>
<dbReference type="InterPro" id="IPR042099">
    <property type="entry name" value="ANL_N_sf"/>
</dbReference>
<evidence type="ECO:0000256" key="2">
    <source>
        <dbReference type="ARBA" id="ARBA00022598"/>
    </source>
</evidence>
<dbReference type="PANTHER" id="PTHR43767:SF11">
    <property type="entry name" value="MEDIUM-CHAIN-FATTY-ACID--COA LIGASE"/>
    <property type="match status" value="1"/>
</dbReference>
<evidence type="ECO:0000313" key="9">
    <source>
        <dbReference type="Proteomes" id="UP000282125"/>
    </source>
</evidence>
<dbReference type="InterPro" id="IPR045851">
    <property type="entry name" value="AMP-bd_C_sf"/>
</dbReference>
<evidence type="ECO:0000256" key="5">
    <source>
        <dbReference type="ARBA" id="ARBA00067668"/>
    </source>
</evidence>
<gene>
    <name evidence="8" type="ORF">EG244_14020</name>
</gene>
<reference evidence="8 9" key="1">
    <citation type="submission" date="2018-11" db="EMBL/GenBank/DDBJ databases">
        <title>Gemmobacter sp. nov., YIM 102744-1 draft genome.</title>
        <authorList>
            <person name="Li G."/>
            <person name="Jiang Y."/>
        </authorList>
    </citation>
    <scope>NUCLEOTIDE SEQUENCE [LARGE SCALE GENOMIC DNA]</scope>
    <source>
        <strain evidence="8 9">YIM 102744-1</strain>
    </source>
</reference>
<dbReference type="SUPFAM" id="SSF56801">
    <property type="entry name" value="Acetyl-CoA synthetase-like"/>
    <property type="match status" value="1"/>
</dbReference>
<accession>A0A3P3DEW1</accession>
<dbReference type="Pfam" id="PF00501">
    <property type="entry name" value="AMP-binding"/>
    <property type="match status" value="1"/>
</dbReference>
<organism evidence="8 9">
    <name type="scientific">Falsigemmobacter faecalis</name>
    <dbReference type="NCBI Taxonomy" id="2488730"/>
    <lineage>
        <taxon>Bacteria</taxon>
        <taxon>Pseudomonadati</taxon>
        <taxon>Pseudomonadota</taxon>
        <taxon>Alphaproteobacteria</taxon>
        <taxon>Rhodobacterales</taxon>
        <taxon>Paracoccaceae</taxon>
        <taxon>Falsigemmobacter</taxon>
    </lineage>
</organism>
<dbReference type="Proteomes" id="UP000282125">
    <property type="component" value="Unassembled WGS sequence"/>
</dbReference>